<keyword evidence="3" id="KW-1185">Reference proteome</keyword>
<dbReference type="AlphaFoldDB" id="A0A366XU90"/>
<gene>
    <name evidence="2" type="ORF">DS031_13310</name>
</gene>
<dbReference type="InterPro" id="IPR035895">
    <property type="entry name" value="HPr-like_sf"/>
</dbReference>
<dbReference type="Pfam" id="PF00381">
    <property type="entry name" value="PTS-HPr"/>
    <property type="match status" value="1"/>
</dbReference>
<proteinExistence type="predicted"/>
<protein>
    <recommendedName>
        <fullName evidence="1">HPr domain-containing protein</fullName>
    </recommendedName>
</protein>
<evidence type="ECO:0000259" key="1">
    <source>
        <dbReference type="Pfam" id="PF00381"/>
    </source>
</evidence>
<dbReference type="Gene3D" id="3.30.1340.10">
    <property type="entry name" value="HPr-like"/>
    <property type="match status" value="1"/>
</dbReference>
<sequence length="98" mass="11136">MKRIASESIKLAQRIPASKAIEFVQNAKKYNDRIYLYHKTQAISCKSLSAVVALMMMLKRDDELLLIAEGKEAKDTIQHLRSFLMNQAPLKVKETAVT</sequence>
<dbReference type="RefSeq" id="WP_113806560.1">
    <property type="nucleotide sequence ID" value="NZ_QOCW01000013.1"/>
</dbReference>
<feature type="domain" description="HPr" evidence="1">
    <location>
        <begin position="10"/>
        <end position="84"/>
    </location>
</feature>
<organism evidence="2 3">
    <name type="scientific">Bacillus taeanensis</name>
    <dbReference type="NCBI Taxonomy" id="273032"/>
    <lineage>
        <taxon>Bacteria</taxon>
        <taxon>Bacillati</taxon>
        <taxon>Bacillota</taxon>
        <taxon>Bacilli</taxon>
        <taxon>Bacillales</taxon>
        <taxon>Bacillaceae</taxon>
        <taxon>Bacillus</taxon>
    </lineage>
</organism>
<evidence type="ECO:0000313" key="2">
    <source>
        <dbReference type="EMBL" id="RBW69128.1"/>
    </source>
</evidence>
<dbReference type="EMBL" id="QOCW01000013">
    <property type="protein sequence ID" value="RBW69128.1"/>
    <property type="molecule type" value="Genomic_DNA"/>
</dbReference>
<dbReference type="InterPro" id="IPR000032">
    <property type="entry name" value="HPr-like"/>
</dbReference>
<comment type="caution">
    <text evidence="2">The sequence shown here is derived from an EMBL/GenBank/DDBJ whole genome shotgun (WGS) entry which is preliminary data.</text>
</comment>
<accession>A0A366XU90</accession>
<reference evidence="2 3" key="1">
    <citation type="submission" date="2018-07" db="EMBL/GenBank/DDBJ databases">
        <title>Lottiidibacillus patelloidae gen. nov., sp. nov., isolated from the intestinal tract of a marine limpet and the reclassification of B. taeanensis BH030017T, B. algicola KMM 3737T and B. hwajinpoensis SW-72T as genus Lottiidibacillus.</title>
        <authorList>
            <person name="Liu R."/>
            <person name="Huang Z."/>
        </authorList>
    </citation>
    <scope>NUCLEOTIDE SEQUENCE [LARGE SCALE GENOMIC DNA]</scope>
    <source>
        <strain evidence="2 3">BH030017</strain>
    </source>
</reference>
<dbReference type="SUPFAM" id="SSF55594">
    <property type="entry name" value="HPr-like"/>
    <property type="match status" value="1"/>
</dbReference>
<name>A0A366XU90_9BACI</name>
<dbReference type="Proteomes" id="UP000253314">
    <property type="component" value="Unassembled WGS sequence"/>
</dbReference>
<evidence type="ECO:0000313" key="3">
    <source>
        <dbReference type="Proteomes" id="UP000253314"/>
    </source>
</evidence>